<feature type="region of interest" description="Disordered" evidence="9">
    <location>
        <begin position="396"/>
        <end position="420"/>
    </location>
</feature>
<dbReference type="InterPro" id="IPR055442">
    <property type="entry name" value="Beta-prop_EML-like_2nd"/>
</dbReference>
<dbReference type="Pfam" id="PF23414">
    <property type="entry name" value="Beta-prop_EML_2"/>
    <property type="match status" value="1"/>
</dbReference>
<feature type="compositionally biased region" description="Low complexity" evidence="9">
    <location>
        <begin position="129"/>
        <end position="158"/>
    </location>
</feature>
<comment type="subcellular location">
    <subcellularLocation>
        <location evidence="1">Cytoplasm</location>
        <location evidence="1">Cytoskeleton</location>
    </subcellularLocation>
</comment>
<evidence type="ECO:0000256" key="1">
    <source>
        <dbReference type="ARBA" id="ARBA00004245"/>
    </source>
</evidence>
<dbReference type="EMBL" id="MTYJ01000021">
    <property type="protein sequence ID" value="OQV21716.1"/>
    <property type="molecule type" value="Genomic_DNA"/>
</dbReference>
<dbReference type="GO" id="GO:0005874">
    <property type="term" value="C:microtubule"/>
    <property type="evidence" value="ECO:0007669"/>
    <property type="project" value="UniProtKB-KW"/>
</dbReference>
<protein>
    <submittedName>
        <fullName evidence="12">Echinoderm microtubule-associated protein-like 1</fullName>
    </submittedName>
</protein>
<sequence>MSQFSRFGVAASAAFAFCRRRAADLEDDRGQNSAPESIMLDGSVYSDEQMSSLDGEPNGRIDELEKRIRHQGDEIVLLRSVIAELVRRVGDLENAASRTRDNRSSHTLSGSTLTLPTKSSATRSTGRPSITSLSSPLNSSGGKLSSHHMSSESLQSSSTLNRQSVGSTSSYGLRNSPSMDRLATPRTSGGSTTARTFVTSSPSTAAKPTPMRKWTSNSDFQSGTNGSSASHTLPSPGHHANHSTLPSGTTQRRQYGSQAHLNDVQPYAGAAGNGSPAGLSTYRAAHKESVFNPDDGYLHVTIRGKGMNFHVPSVDCLSNSLTQPNPPPSQRLKLEWVYGYRGRDCRSNLHQIATGDTVYFIASVVVLVNLEESVQRHYLGHTDDIRCLTVHPNKMTIASGQTGNPEKKKRPGGSSPGPDEKLVHIRVWDSVSLNTLHVIGGNGDFDRGFCCLAFSKMDGGALLVAIDEAQDHVLTLWDWQKAGTRGDRIAVTNCGPDAVFACEFHPSVPNLLITCGKSNVTFWTVDGTLLTLSKVAGSFERVERPKFVLCLCFTENGDIITGDSSGNIISWGRAAGNRVRNIVTNAHPGGVFVLFCCSDGTLVSGGKDKRLVGWDQDLNRTGMEYELTDNYGTARAIAQTRDSTLLVGTNRNCVLQGDFISGFSVAVQGHFDEIWALATHPNHHQFATASYDHFLTLWSTSEKSPIWSMEMQDGVHAVAFHPDGDLIAVATISGRWFVLDTLTKEIISSQTVNGDTQDLLSSIKYSPDGRFIAVASVDRSIYIYQILEGGTKCMKLGKCVGHSSAVLCLDWSTDSQYLRSNSDNFELIYWNPSTLKQIVNAAMCRDVEWDSCNCILEYGVAGVWSETVQALSVDCTHSSGSRVLAVGDDGGKVKLFSYPAMSLKSLCHSYNGHSNHVSTVRFMHDDSRLISAGGRDASVLQWIVI</sequence>
<dbReference type="InterPro" id="IPR015943">
    <property type="entry name" value="WD40/YVTN_repeat-like_dom_sf"/>
</dbReference>
<feature type="compositionally biased region" description="Polar residues" evidence="9">
    <location>
        <begin position="185"/>
        <end position="206"/>
    </location>
</feature>
<organism evidence="12 13">
    <name type="scientific">Hypsibius exemplaris</name>
    <name type="common">Freshwater tardigrade</name>
    <dbReference type="NCBI Taxonomy" id="2072580"/>
    <lineage>
        <taxon>Eukaryota</taxon>
        <taxon>Metazoa</taxon>
        <taxon>Ecdysozoa</taxon>
        <taxon>Tardigrada</taxon>
        <taxon>Eutardigrada</taxon>
        <taxon>Parachela</taxon>
        <taxon>Hypsibioidea</taxon>
        <taxon>Hypsibiidae</taxon>
        <taxon>Hypsibius</taxon>
    </lineage>
</organism>
<accession>A0A1W0X2K1</accession>
<evidence type="ECO:0000259" key="11">
    <source>
        <dbReference type="Pfam" id="PF23414"/>
    </source>
</evidence>
<evidence type="ECO:0000256" key="8">
    <source>
        <dbReference type="PROSITE-ProRule" id="PRU00221"/>
    </source>
</evidence>
<feature type="domain" description="EML-like second beta-propeller" evidence="11">
    <location>
        <begin position="674"/>
        <end position="943"/>
    </location>
</feature>
<keyword evidence="5" id="KW-0493">Microtubule</keyword>
<keyword evidence="13" id="KW-1185">Reference proteome</keyword>
<dbReference type="GO" id="GO:0072686">
    <property type="term" value="C:mitotic spindle"/>
    <property type="evidence" value="ECO:0007669"/>
    <property type="project" value="TreeGrafter"/>
</dbReference>
<dbReference type="InterPro" id="IPR011047">
    <property type="entry name" value="Quinoprotein_ADH-like_sf"/>
</dbReference>
<evidence type="ECO:0000313" key="13">
    <source>
        <dbReference type="Proteomes" id="UP000192578"/>
    </source>
</evidence>
<dbReference type="SUPFAM" id="SSF50965">
    <property type="entry name" value="Galactose oxidase, central domain"/>
    <property type="match status" value="1"/>
</dbReference>
<name>A0A1W0X2K1_HYPEX</name>
<dbReference type="InterPro" id="IPR055439">
    <property type="entry name" value="Beta-prop_EML_1st"/>
</dbReference>
<dbReference type="GO" id="GO:0000226">
    <property type="term" value="P:microtubule cytoskeleton organization"/>
    <property type="evidence" value="ECO:0007669"/>
    <property type="project" value="TreeGrafter"/>
</dbReference>
<comment type="similarity">
    <text evidence="2">Belongs to the WD repeat EMAP family.</text>
</comment>
<evidence type="ECO:0000256" key="3">
    <source>
        <dbReference type="ARBA" id="ARBA00022490"/>
    </source>
</evidence>
<feature type="repeat" description="WD" evidence="8">
    <location>
        <begin position="799"/>
        <end position="840"/>
    </location>
</feature>
<keyword evidence="3" id="KW-0963">Cytoplasm</keyword>
<dbReference type="CDD" id="cd21931">
    <property type="entry name" value="TD_EMAP-like"/>
    <property type="match status" value="1"/>
</dbReference>
<dbReference type="InterPro" id="IPR049813">
    <property type="entry name" value="Elp-1-like_TD"/>
</dbReference>
<dbReference type="PANTHER" id="PTHR13720">
    <property type="entry name" value="WD-40 REPEAT PROTEIN"/>
    <property type="match status" value="1"/>
</dbReference>
<dbReference type="GO" id="GO:0008017">
    <property type="term" value="F:microtubule binding"/>
    <property type="evidence" value="ECO:0007669"/>
    <property type="project" value="TreeGrafter"/>
</dbReference>
<keyword evidence="7" id="KW-0206">Cytoskeleton</keyword>
<evidence type="ECO:0000256" key="7">
    <source>
        <dbReference type="ARBA" id="ARBA00023212"/>
    </source>
</evidence>
<dbReference type="InterPro" id="IPR050630">
    <property type="entry name" value="WD_repeat_EMAP"/>
</dbReference>
<dbReference type="Pfam" id="PF23409">
    <property type="entry name" value="Beta-prop_EML"/>
    <property type="match status" value="1"/>
</dbReference>
<dbReference type="Pfam" id="PF03451">
    <property type="entry name" value="HELP"/>
    <property type="match status" value="1"/>
</dbReference>
<keyword evidence="6" id="KW-0677">Repeat</keyword>
<dbReference type="InterPro" id="IPR001680">
    <property type="entry name" value="WD40_rpt"/>
</dbReference>
<dbReference type="InterPro" id="IPR011043">
    <property type="entry name" value="Gal_Oxase/kelch_b-propeller"/>
</dbReference>
<keyword evidence="4 8" id="KW-0853">WD repeat</keyword>
<reference evidence="13" key="1">
    <citation type="submission" date="2017-01" db="EMBL/GenBank/DDBJ databases">
        <title>Comparative genomics of anhydrobiosis in the tardigrade Hypsibius dujardini.</title>
        <authorList>
            <person name="Yoshida Y."/>
            <person name="Koutsovoulos G."/>
            <person name="Laetsch D."/>
            <person name="Stevens L."/>
            <person name="Kumar S."/>
            <person name="Horikawa D."/>
            <person name="Ishino K."/>
            <person name="Komine S."/>
            <person name="Tomita M."/>
            <person name="Blaxter M."/>
            <person name="Arakawa K."/>
        </authorList>
    </citation>
    <scope>NUCLEOTIDE SEQUENCE [LARGE SCALE GENOMIC DNA]</scope>
    <source>
        <strain evidence="13">Z151</strain>
    </source>
</reference>
<gene>
    <name evidence="12" type="ORF">BV898_04295</name>
</gene>
<feature type="repeat" description="WD" evidence="8">
    <location>
        <begin position="910"/>
        <end position="945"/>
    </location>
</feature>
<dbReference type="PROSITE" id="PS50082">
    <property type="entry name" value="WD_REPEATS_2"/>
    <property type="match status" value="3"/>
</dbReference>
<dbReference type="InterPro" id="IPR005108">
    <property type="entry name" value="HELP"/>
</dbReference>
<feature type="region of interest" description="Disordered" evidence="9">
    <location>
        <begin position="96"/>
        <end position="255"/>
    </location>
</feature>
<feature type="compositionally biased region" description="Polar residues" evidence="9">
    <location>
        <begin position="242"/>
        <end position="255"/>
    </location>
</feature>
<evidence type="ECO:0000313" key="12">
    <source>
        <dbReference type="EMBL" id="OQV21716.1"/>
    </source>
</evidence>
<evidence type="ECO:0000259" key="10">
    <source>
        <dbReference type="Pfam" id="PF23409"/>
    </source>
</evidence>
<dbReference type="PROSITE" id="PS50294">
    <property type="entry name" value="WD_REPEATS_REGION"/>
    <property type="match status" value="2"/>
</dbReference>
<dbReference type="PANTHER" id="PTHR13720:SF50">
    <property type="entry name" value="ECHINODERM MICROTUBULE-ASSOCIATED PROTEIN-LIKE 2"/>
    <property type="match status" value="1"/>
</dbReference>
<feature type="domain" description="EML-like first beta-propeller" evidence="10">
    <location>
        <begin position="375"/>
        <end position="657"/>
    </location>
</feature>
<evidence type="ECO:0000256" key="2">
    <source>
        <dbReference type="ARBA" id="ARBA00006489"/>
    </source>
</evidence>
<dbReference type="Gene3D" id="2.130.10.10">
    <property type="entry name" value="YVTN repeat-like/Quinoprotein amine dehydrogenase"/>
    <property type="match status" value="2"/>
</dbReference>
<evidence type="ECO:0000256" key="4">
    <source>
        <dbReference type="ARBA" id="ARBA00022574"/>
    </source>
</evidence>
<dbReference type="Proteomes" id="UP000192578">
    <property type="component" value="Unassembled WGS sequence"/>
</dbReference>
<feature type="compositionally biased region" description="Low complexity" evidence="9">
    <location>
        <begin position="105"/>
        <end position="120"/>
    </location>
</feature>
<dbReference type="SUPFAM" id="SSF50952">
    <property type="entry name" value="Soluble quinoprotein glucose dehydrogenase"/>
    <property type="match status" value="1"/>
</dbReference>
<feature type="repeat" description="WD" evidence="8">
    <location>
        <begin position="667"/>
        <end position="708"/>
    </location>
</feature>
<feature type="compositionally biased region" description="Polar residues" evidence="9">
    <location>
        <begin position="214"/>
        <end position="233"/>
    </location>
</feature>
<evidence type="ECO:0000256" key="5">
    <source>
        <dbReference type="ARBA" id="ARBA00022701"/>
    </source>
</evidence>
<evidence type="ECO:0000256" key="9">
    <source>
        <dbReference type="SAM" id="MobiDB-lite"/>
    </source>
</evidence>
<dbReference type="SMART" id="SM00320">
    <property type="entry name" value="WD40"/>
    <property type="match status" value="10"/>
</dbReference>
<evidence type="ECO:0000256" key="6">
    <source>
        <dbReference type="ARBA" id="ARBA00022737"/>
    </source>
</evidence>
<comment type="caution">
    <text evidence="12">The sequence shown here is derived from an EMBL/GenBank/DDBJ whole genome shotgun (WGS) entry which is preliminary data.</text>
</comment>
<dbReference type="OrthoDB" id="47802at2759"/>
<dbReference type="SUPFAM" id="SSF50998">
    <property type="entry name" value="Quinoprotein alcohol dehydrogenase-like"/>
    <property type="match status" value="1"/>
</dbReference>
<dbReference type="InterPro" id="IPR011041">
    <property type="entry name" value="Quinoprot_gluc/sorb_DH_b-prop"/>
</dbReference>
<feature type="compositionally biased region" description="Polar residues" evidence="9">
    <location>
        <begin position="159"/>
        <end position="178"/>
    </location>
</feature>
<dbReference type="AlphaFoldDB" id="A0A1W0X2K1"/>
<dbReference type="FunFam" id="2.130.10.10:FF:000320">
    <property type="entry name" value="echinoderm microtubule-associated protein-like 6"/>
    <property type="match status" value="1"/>
</dbReference>
<proteinExistence type="inferred from homology"/>